<feature type="site" description="Cleavage (non-hydrolytic); by autocatalysis" evidence="12">
    <location>
        <begin position="562"/>
        <end position="563"/>
    </location>
</feature>
<evidence type="ECO:0000256" key="7">
    <source>
        <dbReference type="ARBA" id="ARBA00023136"/>
    </source>
</evidence>
<keyword evidence="9 12" id="KW-0456">Lyase</keyword>
<reference evidence="14" key="2">
    <citation type="submission" date="2023-06" db="EMBL/GenBank/DDBJ databases">
        <authorList>
            <consortium name="Lawrence Berkeley National Laboratory"/>
            <person name="Mondo S.J."/>
            <person name="Hensen N."/>
            <person name="Bonometti L."/>
            <person name="Westerberg I."/>
            <person name="Brannstrom I.O."/>
            <person name="Guillou S."/>
            <person name="Cros-Aarteil S."/>
            <person name="Calhoun S."/>
            <person name="Haridas S."/>
            <person name="Kuo A."/>
            <person name="Pangilinan J."/>
            <person name="Riley R."/>
            <person name="Labutti K."/>
            <person name="Andreopoulos B."/>
            <person name="Lipzen A."/>
            <person name="Chen C."/>
            <person name="Yanf M."/>
            <person name="Daum C."/>
            <person name="Ng V."/>
            <person name="Clum A."/>
            <person name="Steindorff A."/>
            <person name="Ohm R."/>
            <person name="Martin F."/>
            <person name="Silar P."/>
            <person name="Natvig D."/>
            <person name="Lalanne C."/>
            <person name="Gautier V."/>
            <person name="Ament-Velasquez S.L."/>
            <person name="Kruys A."/>
            <person name="Hutchinson M.I."/>
            <person name="Powell A.J."/>
            <person name="Barry K."/>
            <person name="Miller A.N."/>
            <person name="Grigoriev I.V."/>
            <person name="Debuchy R."/>
            <person name="Gladieux P."/>
            <person name="Thoren M.H."/>
            <person name="Johannesson H."/>
        </authorList>
    </citation>
    <scope>NUCLEOTIDE SEQUENCE</scope>
    <source>
        <strain evidence="14">PSN324</strain>
    </source>
</reference>
<dbReference type="PANTHER" id="PTHR10067:SF6">
    <property type="entry name" value="PHOSPHATIDYLSERINE DECARBOXYLASE PROENZYME, MITOCHONDRIAL"/>
    <property type="match status" value="1"/>
</dbReference>
<keyword evidence="4 12" id="KW-0210">Decarboxylase</keyword>
<feature type="active site" description="Charge relay system; for autoendoproteolytic cleavage activity" evidence="12">
    <location>
        <position position="435"/>
    </location>
</feature>
<dbReference type="NCBIfam" id="TIGR00163">
    <property type="entry name" value="PS_decarb"/>
    <property type="match status" value="1"/>
</dbReference>
<dbReference type="HAMAP" id="MF_03208">
    <property type="entry name" value="PS_decarb_PSD_B_type1_euk"/>
    <property type="match status" value="1"/>
</dbReference>
<feature type="topological domain" description="Mitochondrial matrix" evidence="12">
    <location>
        <begin position="1"/>
        <end position="148"/>
    </location>
</feature>
<comment type="caution">
    <text evidence="14">The sequence shown here is derived from an EMBL/GenBank/DDBJ whole genome shotgun (WGS) entry which is preliminary data.</text>
</comment>
<sequence length="607" mass="67880">MIKVVWSGVGGCPSREGGRFLSARFPVSKFHRVIQELAQAAGGRSQQRSTGLPRSPNRGQADDAGAKMASVQQQIGPASIAAGFTRSTLALRAPQLCQRLSTAARPRRPLLKSQSQPTHQHVLGRRPFSQQQSQRPKADSKVHDSRIRWHPIPVALGVGFLGLFQFYKISTREEARIDDVEPNKRPKKRPRVRPDGPWQVQIMSTLPLKAMSRLWGRFNELVLPYYLRVPGFKLYAWFFGANLDEIEETDLHNFPNLAAFFYRTLKPGARPLDPNPNALLSPSDGRVLQFGQIEGGDIEQVKGMTYTIDALLGQSSPTPSLSGSQAALNKFTKTAERELEGDEELVKRDEEFALVNGISYTLPDLLSGNKKKRKNSLLDHPKDESVTPSATSVSEVKKELDLSEQSWYDYLIAGSRHNLYYAVIYLAPGDYHRFHSPTNWVVESRRHFAGELYSVSPYLQRTMPGLFTLNERVVLLGRWRWGFFSYVPVGATNVGSIKINFDRELRTNSLTTDTEADRAAEEAAQRGEPYLGYAEATYESASAVLRGHALRRGEEMGGFQLGSTIVLVFEAPASEHDEKGNHTKGWQWQVEKGQRVKVGQALGHVDV</sequence>
<comment type="subunit">
    <text evidence="12">Heterodimer of a large membrane-associated beta subunit and a small pyruvoyl-containing alpha subunit.</text>
</comment>
<evidence type="ECO:0000256" key="6">
    <source>
        <dbReference type="ARBA" id="ARBA00023098"/>
    </source>
</evidence>
<comment type="PTM">
    <text evidence="12">Is synthesized initially as an inactive proenzyme. Formation of the active enzyme involves a self-maturation process in which the active site pyruvoyl group is generated from an internal serine residue via an autocatalytic post-translational modification. Two non-identical subunits are generated from the proenzyme in this reaction, and the pyruvate is formed at the N-terminus of the alpha chain, which is derived from the carboxyl end of the proenzyme. The autoendoproteolytic cleavage occurs by a canonical serine protease mechanism, in which the side chain hydroxyl group of the serine supplies its oxygen atom to form the C-terminus of the beta chain, while the remainder of the serine residue undergoes an oxidative deamination to produce ammonia and the pyruvoyl prosthetic group on the alpha chain. During this reaction, the Ser that is part of the protease active site of the proenzyme becomes the pyruvoyl prosthetic group, which constitutes an essential element of the active site of the mature decarboxylase.</text>
</comment>
<dbReference type="InterPro" id="IPR003817">
    <property type="entry name" value="PS_Dcarbxylase"/>
</dbReference>
<feature type="active site" description="Schiff-base intermediate with substrate; via pyruvic acid; for decarboxylase activity" evidence="12">
    <location>
        <position position="563"/>
    </location>
</feature>
<comment type="pathway">
    <text evidence="1">Lipid metabolism.</text>
</comment>
<protein>
    <recommendedName>
        <fullName evidence="12">Phosphatidylserine decarboxylase proenzyme 1, mitochondrial</fullName>
        <ecNumber evidence="12">4.1.1.65</ecNumber>
    </recommendedName>
    <component>
        <recommendedName>
            <fullName evidence="12">Phosphatidylserine decarboxylase 1 beta chain</fullName>
        </recommendedName>
    </component>
    <component>
        <recommendedName>
            <fullName evidence="12">Phosphatidylserine decarboxylase 1 alpha chain</fullName>
        </recommendedName>
    </component>
</protein>
<feature type="region of interest" description="Disordered" evidence="13">
    <location>
        <begin position="102"/>
        <end position="144"/>
    </location>
</feature>
<feature type="active site" description="Charge relay system; for autoendoproteolytic cleavage activity" evidence="12">
    <location>
        <position position="284"/>
    </location>
</feature>
<dbReference type="GO" id="GO:0006646">
    <property type="term" value="P:phosphatidylethanolamine biosynthetic process"/>
    <property type="evidence" value="ECO:0007669"/>
    <property type="project" value="UniProtKB-UniRule"/>
</dbReference>
<feature type="region of interest" description="Disordered" evidence="13">
    <location>
        <begin position="372"/>
        <end position="391"/>
    </location>
</feature>
<keyword evidence="3 12" id="KW-0812">Transmembrane</keyword>
<evidence type="ECO:0000256" key="11">
    <source>
        <dbReference type="ARBA" id="ARBA00023317"/>
    </source>
</evidence>
<comment type="similarity">
    <text evidence="12">Belongs to the phosphatidylserine decarboxylase family. PSD-B subfamily. Eukaryotic type I sub-subfamily.</text>
</comment>
<comment type="function">
    <text evidence="12">Catalyzes the formation of phosphatidylethanolamine (PtdEtn) from phosphatidylserine (PtdSer). Plays a central role in phospholipid metabolism and in the interorganelle trafficking of phosphatidylserine.</text>
</comment>
<keyword evidence="15" id="KW-1185">Reference proteome</keyword>
<feature type="chain" id="PRO_5043070944" description="Phosphatidylserine decarboxylase 1 beta chain" evidence="12">
    <location>
        <begin position="1"/>
        <end position="562"/>
    </location>
</feature>
<comment type="pathway">
    <text evidence="12">Phospholipid metabolism; phosphatidylethanolamine biosynthesis; phosphatidylethanolamine from CDP-diacylglycerol: step 2/2.</text>
</comment>
<keyword evidence="2 12" id="KW-0444">Lipid biosynthesis</keyword>
<evidence type="ECO:0000256" key="9">
    <source>
        <dbReference type="ARBA" id="ARBA00023239"/>
    </source>
</evidence>
<evidence type="ECO:0000256" key="8">
    <source>
        <dbReference type="ARBA" id="ARBA00023209"/>
    </source>
</evidence>
<keyword evidence="12" id="KW-0496">Mitochondrion</keyword>
<dbReference type="EC" id="4.1.1.65" evidence="12"/>
<feature type="chain" id="PRO_5043070945" description="Phosphatidylserine decarboxylase 1 alpha chain" evidence="12">
    <location>
        <begin position="563"/>
        <end position="607"/>
    </location>
</feature>
<evidence type="ECO:0000256" key="10">
    <source>
        <dbReference type="ARBA" id="ARBA00023264"/>
    </source>
</evidence>
<keyword evidence="10 12" id="KW-1208">Phospholipid metabolism</keyword>
<evidence type="ECO:0000313" key="15">
    <source>
        <dbReference type="Proteomes" id="UP001321749"/>
    </source>
</evidence>
<dbReference type="GO" id="GO:0005743">
    <property type="term" value="C:mitochondrial inner membrane"/>
    <property type="evidence" value="ECO:0007669"/>
    <property type="project" value="UniProtKB-SubCell"/>
</dbReference>
<dbReference type="GO" id="GO:0016540">
    <property type="term" value="P:protein autoprocessing"/>
    <property type="evidence" value="ECO:0007669"/>
    <property type="project" value="UniProtKB-UniRule"/>
</dbReference>
<evidence type="ECO:0000256" key="5">
    <source>
        <dbReference type="ARBA" id="ARBA00022989"/>
    </source>
</evidence>
<keyword evidence="7 12" id="KW-0472">Membrane</keyword>
<evidence type="ECO:0000256" key="12">
    <source>
        <dbReference type="HAMAP-Rule" id="MF_03208"/>
    </source>
</evidence>
<organism evidence="14 15">
    <name type="scientific">Cladorrhinum samala</name>
    <dbReference type="NCBI Taxonomy" id="585594"/>
    <lineage>
        <taxon>Eukaryota</taxon>
        <taxon>Fungi</taxon>
        <taxon>Dikarya</taxon>
        <taxon>Ascomycota</taxon>
        <taxon>Pezizomycotina</taxon>
        <taxon>Sordariomycetes</taxon>
        <taxon>Sordariomycetidae</taxon>
        <taxon>Sordariales</taxon>
        <taxon>Podosporaceae</taxon>
        <taxon>Cladorrhinum</taxon>
    </lineage>
</organism>
<dbReference type="PANTHER" id="PTHR10067">
    <property type="entry name" value="PHOSPHATIDYLSERINE DECARBOXYLASE"/>
    <property type="match status" value="1"/>
</dbReference>
<dbReference type="AlphaFoldDB" id="A0AAV9I210"/>
<reference evidence="14" key="1">
    <citation type="journal article" date="2023" name="Mol. Phylogenet. Evol.">
        <title>Genome-scale phylogeny and comparative genomics of the fungal order Sordariales.</title>
        <authorList>
            <person name="Hensen N."/>
            <person name="Bonometti L."/>
            <person name="Westerberg I."/>
            <person name="Brannstrom I.O."/>
            <person name="Guillou S."/>
            <person name="Cros-Aarteil S."/>
            <person name="Calhoun S."/>
            <person name="Haridas S."/>
            <person name="Kuo A."/>
            <person name="Mondo S."/>
            <person name="Pangilinan J."/>
            <person name="Riley R."/>
            <person name="LaButti K."/>
            <person name="Andreopoulos B."/>
            <person name="Lipzen A."/>
            <person name="Chen C."/>
            <person name="Yan M."/>
            <person name="Daum C."/>
            <person name="Ng V."/>
            <person name="Clum A."/>
            <person name="Steindorff A."/>
            <person name="Ohm R.A."/>
            <person name="Martin F."/>
            <person name="Silar P."/>
            <person name="Natvig D.O."/>
            <person name="Lalanne C."/>
            <person name="Gautier V."/>
            <person name="Ament-Velasquez S.L."/>
            <person name="Kruys A."/>
            <person name="Hutchinson M.I."/>
            <person name="Powell A.J."/>
            <person name="Barry K."/>
            <person name="Miller A.N."/>
            <person name="Grigoriev I.V."/>
            <person name="Debuchy R."/>
            <person name="Gladieux P."/>
            <person name="Hiltunen Thoren M."/>
            <person name="Johannesson H."/>
        </authorList>
    </citation>
    <scope>NUCLEOTIDE SEQUENCE</scope>
    <source>
        <strain evidence="14">PSN324</strain>
    </source>
</reference>
<dbReference type="EMBL" id="MU864928">
    <property type="protein sequence ID" value="KAK4467112.1"/>
    <property type="molecule type" value="Genomic_DNA"/>
</dbReference>
<dbReference type="GO" id="GO:0004609">
    <property type="term" value="F:phosphatidylserine decarboxylase activity"/>
    <property type="evidence" value="ECO:0007669"/>
    <property type="project" value="UniProtKB-UniRule"/>
</dbReference>
<keyword evidence="8 12" id="KW-0594">Phospholipid biosynthesis</keyword>
<keyword evidence="11 12" id="KW-0670">Pyruvate</keyword>
<comment type="catalytic activity">
    <reaction evidence="12">
        <text>a 1,2-diacyl-sn-glycero-3-phospho-L-serine + H(+) = a 1,2-diacyl-sn-glycero-3-phosphoethanolamine + CO2</text>
        <dbReference type="Rhea" id="RHEA:20828"/>
        <dbReference type="ChEBI" id="CHEBI:15378"/>
        <dbReference type="ChEBI" id="CHEBI:16526"/>
        <dbReference type="ChEBI" id="CHEBI:57262"/>
        <dbReference type="ChEBI" id="CHEBI:64612"/>
        <dbReference type="EC" id="4.1.1.65"/>
    </reaction>
</comment>
<keyword evidence="6 12" id="KW-0443">Lipid metabolism</keyword>
<comment type="subcellular location">
    <molecule>Phosphatidylserine decarboxylase 1 alpha chain</molecule>
    <subcellularLocation>
        <location evidence="12">Mitochondrion inner membrane</location>
        <topology evidence="12">Peripheral membrane protein</topology>
        <orientation evidence="12">Intermembrane side</orientation>
    </subcellularLocation>
    <text evidence="12">Anchored to the mitochondrial inner membrane through its interaction with the integral membrane beta chain.</text>
</comment>
<evidence type="ECO:0000256" key="4">
    <source>
        <dbReference type="ARBA" id="ARBA00022793"/>
    </source>
</evidence>
<evidence type="ECO:0000256" key="2">
    <source>
        <dbReference type="ARBA" id="ARBA00022516"/>
    </source>
</evidence>
<dbReference type="InterPro" id="IPR033661">
    <property type="entry name" value="PSD_type1_euk"/>
</dbReference>
<gene>
    <name evidence="12" type="primary">PSD1</name>
    <name evidence="14" type="ORF">QBC42DRAFT_247018</name>
</gene>
<evidence type="ECO:0000256" key="3">
    <source>
        <dbReference type="ARBA" id="ARBA00022692"/>
    </source>
</evidence>
<feature type="compositionally biased region" description="Basic and acidic residues" evidence="13">
    <location>
        <begin position="376"/>
        <end position="385"/>
    </location>
</feature>
<evidence type="ECO:0000256" key="1">
    <source>
        <dbReference type="ARBA" id="ARBA00005189"/>
    </source>
</evidence>
<evidence type="ECO:0000313" key="14">
    <source>
        <dbReference type="EMBL" id="KAK4467112.1"/>
    </source>
</evidence>
<keyword evidence="5 12" id="KW-1133">Transmembrane helix</keyword>
<evidence type="ECO:0000256" key="13">
    <source>
        <dbReference type="SAM" id="MobiDB-lite"/>
    </source>
</evidence>
<feature type="modified residue" description="Pyruvic acid (Ser); by autocatalysis" evidence="12">
    <location>
        <position position="563"/>
    </location>
</feature>
<dbReference type="Pfam" id="PF02666">
    <property type="entry name" value="PS_Dcarbxylase"/>
    <property type="match status" value="2"/>
</dbReference>
<comment type="subcellular location">
    <molecule>Phosphatidylserine decarboxylase 1 beta chain</molecule>
    <subcellularLocation>
        <location evidence="12">Mitochondrion inner membrane</location>
        <topology evidence="12">Single-pass membrane protein</topology>
        <orientation evidence="12">Intermembrane side</orientation>
    </subcellularLocation>
</comment>
<feature type="active site" description="Charge relay system; for autoendoproteolytic cleavage activity" evidence="12">
    <location>
        <position position="563"/>
    </location>
</feature>
<keyword evidence="12" id="KW-0865">Zymogen</keyword>
<keyword evidence="12" id="KW-0999">Mitochondrion inner membrane</keyword>
<proteinExistence type="inferred from homology"/>
<accession>A0AAV9I210</accession>
<dbReference type="InterPro" id="IPR033177">
    <property type="entry name" value="PSD-B"/>
</dbReference>
<name>A0AAV9I210_9PEZI</name>
<feature type="region of interest" description="Disordered" evidence="13">
    <location>
        <begin position="38"/>
        <end position="72"/>
    </location>
</feature>
<dbReference type="Proteomes" id="UP001321749">
    <property type="component" value="Unassembled WGS sequence"/>
</dbReference>
<comment type="cofactor">
    <cofactor evidence="12">
        <name>pyruvate</name>
        <dbReference type="ChEBI" id="CHEBI:15361"/>
    </cofactor>
    <text evidence="12">Binds 1 pyruvoyl group covalently per subunit.</text>
</comment>
<feature type="topological domain" description="Mitochondrial intermembrane" evidence="12">
    <location>
        <begin position="168"/>
        <end position="607"/>
    </location>
</feature>